<gene>
    <name evidence="1" type="ORF">GCM10011396_04860</name>
</gene>
<comment type="caution">
    <text evidence="1">The sequence shown here is derived from an EMBL/GenBank/DDBJ whole genome shotgun (WGS) entry which is preliminary data.</text>
</comment>
<name>A0A916U534_9BURK</name>
<protein>
    <submittedName>
        <fullName evidence="1">Uncharacterized protein</fullName>
    </submittedName>
</protein>
<organism evidence="1 2">
    <name type="scientific">Undibacterium terreum</name>
    <dbReference type="NCBI Taxonomy" id="1224302"/>
    <lineage>
        <taxon>Bacteria</taxon>
        <taxon>Pseudomonadati</taxon>
        <taxon>Pseudomonadota</taxon>
        <taxon>Betaproteobacteria</taxon>
        <taxon>Burkholderiales</taxon>
        <taxon>Oxalobacteraceae</taxon>
        <taxon>Undibacterium</taxon>
    </lineage>
</organism>
<reference evidence="1" key="1">
    <citation type="journal article" date="2014" name="Int. J. Syst. Evol. Microbiol.">
        <title>Complete genome sequence of Corynebacterium casei LMG S-19264T (=DSM 44701T), isolated from a smear-ripened cheese.</title>
        <authorList>
            <consortium name="US DOE Joint Genome Institute (JGI-PGF)"/>
            <person name="Walter F."/>
            <person name="Albersmeier A."/>
            <person name="Kalinowski J."/>
            <person name="Ruckert C."/>
        </authorList>
    </citation>
    <scope>NUCLEOTIDE SEQUENCE</scope>
    <source>
        <strain evidence="1">CGMCC 1.10998</strain>
    </source>
</reference>
<reference evidence="1" key="2">
    <citation type="submission" date="2020-09" db="EMBL/GenBank/DDBJ databases">
        <authorList>
            <person name="Sun Q."/>
            <person name="Zhou Y."/>
        </authorList>
    </citation>
    <scope>NUCLEOTIDE SEQUENCE</scope>
    <source>
        <strain evidence="1">CGMCC 1.10998</strain>
    </source>
</reference>
<dbReference type="AlphaFoldDB" id="A0A916U534"/>
<dbReference type="EMBL" id="BMED01000001">
    <property type="protein sequence ID" value="GGC60941.1"/>
    <property type="molecule type" value="Genomic_DNA"/>
</dbReference>
<sequence length="70" mass="7762">MDKYTGSSLLKELIKELNKGLNEIFSPACRQLAALFGEVRVAKSCLLQVCPKVISGRRFGIGCRELVLIH</sequence>
<evidence type="ECO:0000313" key="1">
    <source>
        <dbReference type="EMBL" id="GGC60941.1"/>
    </source>
</evidence>
<accession>A0A916U534</accession>
<dbReference type="Proteomes" id="UP000637423">
    <property type="component" value="Unassembled WGS sequence"/>
</dbReference>
<evidence type="ECO:0000313" key="2">
    <source>
        <dbReference type="Proteomes" id="UP000637423"/>
    </source>
</evidence>
<keyword evidence="2" id="KW-1185">Reference proteome</keyword>
<proteinExistence type="predicted"/>